<dbReference type="InterPro" id="IPR049941">
    <property type="entry name" value="LPLAT_7/PORCN-like"/>
</dbReference>
<keyword evidence="3" id="KW-0879">Wnt signaling pathway</keyword>
<dbReference type="Pfam" id="PF03062">
    <property type="entry name" value="MBOAT"/>
    <property type="match status" value="1"/>
</dbReference>
<dbReference type="GO" id="GO:0016055">
    <property type="term" value="P:Wnt signaling pathway"/>
    <property type="evidence" value="ECO:0007669"/>
    <property type="project" value="UniProtKB-KW"/>
</dbReference>
<keyword evidence="5 12" id="KW-1133">Transmembrane helix</keyword>
<dbReference type="GO" id="GO:1990698">
    <property type="term" value="F:palmitoleoyltransferase activity"/>
    <property type="evidence" value="ECO:0007669"/>
    <property type="project" value="UniProtKB-EC"/>
</dbReference>
<evidence type="ECO:0000313" key="14">
    <source>
        <dbReference type="Proteomes" id="UP000887567"/>
    </source>
</evidence>
<dbReference type="OMA" id="VVIHWNI"/>
<dbReference type="Proteomes" id="UP000887567">
    <property type="component" value="Unplaced"/>
</dbReference>
<dbReference type="InterPro" id="IPR004299">
    <property type="entry name" value="MBOAT_fam"/>
</dbReference>
<dbReference type="GO" id="GO:0061355">
    <property type="term" value="P:Wnt protein secretion"/>
    <property type="evidence" value="ECO:0007669"/>
    <property type="project" value="TreeGrafter"/>
</dbReference>
<evidence type="ECO:0000313" key="13">
    <source>
        <dbReference type="EnsemblMetazoa" id="XP_020911773.2"/>
    </source>
</evidence>
<evidence type="ECO:0000256" key="7">
    <source>
        <dbReference type="ARBA" id="ARBA00023315"/>
    </source>
</evidence>
<dbReference type="PANTHER" id="PTHR13906">
    <property type="entry name" value="PORCUPINE"/>
    <property type="match status" value="1"/>
</dbReference>
<dbReference type="GO" id="GO:0017147">
    <property type="term" value="F:Wnt-protein binding"/>
    <property type="evidence" value="ECO:0007669"/>
    <property type="project" value="TreeGrafter"/>
</dbReference>
<sequence length="220" mass="25074">MSFRFSHYFVSYLSECTSLASGVYTEVKEDNEAVTKWQFDVSRPYHVELPRSLVEVVIHWNIPNHVFLKNYVFKKARSLGRFIAIFLTFGCSALLHGLNIQLAAVLLSIGTYAYIEHVLRARLAGFFSACISARKCKPDCNHRYKAGQFWVIAVNLAFSFLSVFHLAYLGIMFGGDASEQEQGFDIRRALRKWTELDFASHWVALASFMISLIIPKNTAN</sequence>
<dbReference type="GeneID" id="110249538"/>
<dbReference type="KEGG" id="epa:110249538"/>
<accession>A0A913XY75</accession>
<protein>
    <recommendedName>
        <fullName evidence="10">Protein-serine O-palmitoleoyltransferase porcupine</fullName>
        <ecNumber evidence="9">2.3.1.250</ecNumber>
    </recommendedName>
</protein>
<dbReference type="GO" id="GO:0016020">
    <property type="term" value="C:membrane"/>
    <property type="evidence" value="ECO:0007669"/>
    <property type="project" value="UniProtKB-SubCell"/>
</dbReference>
<evidence type="ECO:0000256" key="4">
    <source>
        <dbReference type="ARBA" id="ARBA00022692"/>
    </source>
</evidence>
<dbReference type="AlphaFoldDB" id="A0A913XY75"/>
<dbReference type="OrthoDB" id="5968863at2759"/>
<keyword evidence="2" id="KW-0808">Transferase</keyword>
<keyword evidence="6 12" id="KW-0472">Membrane</keyword>
<evidence type="ECO:0000256" key="12">
    <source>
        <dbReference type="SAM" id="Phobius"/>
    </source>
</evidence>
<dbReference type="GO" id="GO:0030258">
    <property type="term" value="P:lipid modification"/>
    <property type="evidence" value="ECO:0007669"/>
    <property type="project" value="TreeGrafter"/>
</dbReference>
<feature type="transmembrane region" description="Helical" evidence="12">
    <location>
        <begin position="196"/>
        <end position="214"/>
    </location>
</feature>
<evidence type="ECO:0000256" key="6">
    <source>
        <dbReference type="ARBA" id="ARBA00023136"/>
    </source>
</evidence>
<comment type="catalytic activity">
    <reaction evidence="11">
        <text>[Wnt protein]-L-serine + (9Z)-hexadecenoyl-CoA = [Wnt protein]-O-(9Z)-hexadecenoyl-L-serine + CoA</text>
        <dbReference type="Rhea" id="RHEA:45336"/>
        <dbReference type="Rhea" id="RHEA-COMP:11170"/>
        <dbReference type="Rhea" id="RHEA-COMP:11171"/>
        <dbReference type="ChEBI" id="CHEBI:29999"/>
        <dbReference type="ChEBI" id="CHEBI:57287"/>
        <dbReference type="ChEBI" id="CHEBI:61540"/>
        <dbReference type="ChEBI" id="CHEBI:85189"/>
        <dbReference type="EC" id="2.3.1.250"/>
    </reaction>
</comment>
<evidence type="ECO:0000256" key="8">
    <source>
        <dbReference type="ARBA" id="ARBA00038269"/>
    </source>
</evidence>
<feature type="transmembrane region" description="Helical" evidence="12">
    <location>
        <begin position="149"/>
        <end position="175"/>
    </location>
</feature>
<evidence type="ECO:0000256" key="11">
    <source>
        <dbReference type="ARBA" id="ARBA00047978"/>
    </source>
</evidence>
<feature type="transmembrane region" description="Helical" evidence="12">
    <location>
        <begin position="82"/>
        <end position="115"/>
    </location>
</feature>
<proteinExistence type="inferred from homology"/>
<dbReference type="EnsemblMetazoa" id="XM_021056114.2">
    <property type="protein sequence ID" value="XP_020911773.2"/>
    <property type="gene ID" value="LOC110249538"/>
</dbReference>
<evidence type="ECO:0000256" key="1">
    <source>
        <dbReference type="ARBA" id="ARBA00004141"/>
    </source>
</evidence>
<organism evidence="13 14">
    <name type="scientific">Exaiptasia diaphana</name>
    <name type="common">Tropical sea anemone</name>
    <name type="synonym">Aiptasia pulchella</name>
    <dbReference type="NCBI Taxonomy" id="2652724"/>
    <lineage>
        <taxon>Eukaryota</taxon>
        <taxon>Metazoa</taxon>
        <taxon>Cnidaria</taxon>
        <taxon>Anthozoa</taxon>
        <taxon>Hexacorallia</taxon>
        <taxon>Actiniaria</taxon>
        <taxon>Aiptasiidae</taxon>
        <taxon>Exaiptasia</taxon>
    </lineage>
</organism>
<evidence type="ECO:0000256" key="3">
    <source>
        <dbReference type="ARBA" id="ARBA00022687"/>
    </source>
</evidence>
<reference evidence="13" key="1">
    <citation type="submission" date="2022-11" db="UniProtKB">
        <authorList>
            <consortium name="EnsemblMetazoa"/>
        </authorList>
    </citation>
    <scope>IDENTIFICATION</scope>
</reference>
<dbReference type="GO" id="GO:0005783">
    <property type="term" value="C:endoplasmic reticulum"/>
    <property type="evidence" value="ECO:0007669"/>
    <property type="project" value="TreeGrafter"/>
</dbReference>
<dbReference type="RefSeq" id="XP_020911773.2">
    <property type="nucleotide sequence ID" value="XM_021056114.2"/>
</dbReference>
<evidence type="ECO:0000256" key="2">
    <source>
        <dbReference type="ARBA" id="ARBA00022679"/>
    </source>
</evidence>
<comment type="similarity">
    <text evidence="8">Belongs to the membrane-bound acyltransferase family. Porcupine subfamily.</text>
</comment>
<evidence type="ECO:0000256" key="10">
    <source>
        <dbReference type="ARBA" id="ARBA00040371"/>
    </source>
</evidence>
<dbReference type="EC" id="2.3.1.250" evidence="9"/>
<name>A0A913XY75_EXADI</name>
<dbReference type="PANTHER" id="PTHR13906:SF12">
    <property type="entry name" value="PROTEIN-SERINE O-PALMITOLEOYLTRANSFERASE PORCUPINE"/>
    <property type="match status" value="1"/>
</dbReference>
<keyword evidence="7" id="KW-0012">Acyltransferase</keyword>
<evidence type="ECO:0000256" key="5">
    <source>
        <dbReference type="ARBA" id="ARBA00022989"/>
    </source>
</evidence>
<evidence type="ECO:0000256" key="9">
    <source>
        <dbReference type="ARBA" id="ARBA00038867"/>
    </source>
</evidence>
<comment type="subcellular location">
    <subcellularLocation>
        <location evidence="1">Membrane</location>
        <topology evidence="1">Multi-pass membrane protein</topology>
    </subcellularLocation>
</comment>
<keyword evidence="4 12" id="KW-0812">Transmembrane</keyword>
<keyword evidence="14" id="KW-1185">Reference proteome</keyword>